<protein>
    <submittedName>
        <fullName evidence="2">Uncharacterized protein</fullName>
    </submittedName>
</protein>
<feature type="transmembrane region" description="Helical" evidence="1">
    <location>
        <begin position="67"/>
        <end position="90"/>
    </location>
</feature>
<feature type="transmembrane region" description="Helical" evidence="1">
    <location>
        <begin position="37"/>
        <end position="55"/>
    </location>
</feature>
<dbReference type="Proteomes" id="UP001250858">
    <property type="component" value="Chromosome"/>
</dbReference>
<evidence type="ECO:0000313" key="3">
    <source>
        <dbReference type="Proteomes" id="UP001250858"/>
    </source>
</evidence>
<organism evidence="2 3">
    <name type="scientific">Streptomyces roseicoloratus</name>
    <dbReference type="NCBI Taxonomy" id="2508722"/>
    <lineage>
        <taxon>Bacteria</taxon>
        <taxon>Bacillati</taxon>
        <taxon>Actinomycetota</taxon>
        <taxon>Actinomycetes</taxon>
        <taxon>Kitasatosporales</taxon>
        <taxon>Streptomycetaceae</taxon>
        <taxon>Streptomyces</taxon>
    </lineage>
</organism>
<keyword evidence="1" id="KW-1133">Transmembrane helix</keyword>
<reference evidence="2 3" key="1">
    <citation type="submission" date="2023-09" db="EMBL/GenBank/DDBJ databases">
        <title>Complete genome of Streptomyces roseicoloratus T14.</title>
        <authorList>
            <person name="Bashizi T."/>
            <person name="Kim M.-J."/>
            <person name="Lee G."/>
            <person name="Tagele S.B."/>
            <person name="Shin J.-H."/>
        </authorList>
    </citation>
    <scope>NUCLEOTIDE SEQUENCE [LARGE SCALE GENOMIC DNA]</scope>
    <source>
        <strain evidence="2 3">T14</strain>
    </source>
</reference>
<keyword evidence="1" id="KW-0812">Transmembrane</keyword>
<evidence type="ECO:0000256" key="1">
    <source>
        <dbReference type="SAM" id="Phobius"/>
    </source>
</evidence>
<accession>A0ABY9S076</accession>
<name>A0ABY9S076_9ACTN</name>
<gene>
    <name evidence="2" type="ORF">RGF97_23635</name>
</gene>
<keyword evidence="1" id="KW-0472">Membrane</keyword>
<dbReference type="EMBL" id="CP133762">
    <property type="protein sequence ID" value="WMX47206.1"/>
    <property type="molecule type" value="Genomic_DNA"/>
</dbReference>
<keyword evidence="3" id="KW-1185">Reference proteome</keyword>
<sequence>MEHTTWWEAPLTATLIGLPLLVGEILMSGGIGGSTSVAEKLLYLAVVLLAVAWLLPRRRAWRVPRFVAAGSVLAITALPIVTAVLMGLAMTS</sequence>
<proteinExistence type="predicted"/>
<dbReference type="RefSeq" id="WP_309549346.1">
    <property type="nucleotide sequence ID" value="NZ_CP133762.1"/>
</dbReference>
<feature type="transmembrane region" description="Helical" evidence="1">
    <location>
        <begin position="12"/>
        <end position="31"/>
    </location>
</feature>
<evidence type="ECO:0000313" key="2">
    <source>
        <dbReference type="EMBL" id="WMX47206.1"/>
    </source>
</evidence>